<comment type="caution">
    <text evidence="3">The sequence shown here is derived from an EMBL/GenBank/DDBJ whole genome shotgun (WGS) entry which is preliminary data.</text>
</comment>
<keyword evidence="2" id="KW-0653">Protein transport</keyword>
<evidence type="ECO:0000256" key="1">
    <source>
        <dbReference type="ARBA" id="ARBA00022448"/>
    </source>
</evidence>
<dbReference type="SMART" id="SM00185">
    <property type="entry name" value="ARM"/>
    <property type="match status" value="2"/>
</dbReference>
<evidence type="ECO:0000313" key="4">
    <source>
        <dbReference type="Proteomes" id="UP000683925"/>
    </source>
</evidence>
<evidence type="ECO:0008006" key="5">
    <source>
        <dbReference type="Google" id="ProtNLM"/>
    </source>
</evidence>
<organism evidence="3 4">
    <name type="scientific">Paramecium octaurelia</name>
    <dbReference type="NCBI Taxonomy" id="43137"/>
    <lineage>
        <taxon>Eukaryota</taxon>
        <taxon>Sar</taxon>
        <taxon>Alveolata</taxon>
        <taxon>Ciliophora</taxon>
        <taxon>Intramacronucleata</taxon>
        <taxon>Oligohymenophorea</taxon>
        <taxon>Peniculida</taxon>
        <taxon>Parameciidae</taxon>
        <taxon>Paramecium</taxon>
    </lineage>
</organism>
<proteinExistence type="predicted"/>
<dbReference type="EMBL" id="CAJJDP010000204">
    <property type="protein sequence ID" value="CAD8215040.1"/>
    <property type="molecule type" value="Genomic_DNA"/>
</dbReference>
<dbReference type="OrthoDB" id="29145at2759"/>
<dbReference type="PANTHER" id="PTHR23316">
    <property type="entry name" value="IMPORTIN ALPHA"/>
    <property type="match status" value="1"/>
</dbReference>
<evidence type="ECO:0000256" key="2">
    <source>
        <dbReference type="ARBA" id="ARBA00022927"/>
    </source>
</evidence>
<dbReference type="Proteomes" id="UP000683925">
    <property type="component" value="Unassembled WGS sequence"/>
</dbReference>
<reference evidence="3" key="1">
    <citation type="submission" date="2021-01" db="EMBL/GenBank/DDBJ databases">
        <authorList>
            <consortium name="Genoscope - CEA"/>
            <person name="William W."/>
        </authorList>
    </citation>
    <scope>NUCLEOTIDE SEQUENCE</scope>
</reference>
<keyword evidence="1" id="KW-0813">Transport</keyword>
<sequence>MFTLVSRGQTSTRNLFQLLFSSHKYFLNECINLDYQKKTEFLCENGQIMYSQSLKNNEYICFQNKNLLSLRYIIYLRKQPKLLFSVEDETQIMYACWGLNYLSNNDDGQQYFSIKPAVVQKLTLLLNSQNESLIIPALKTIGNILTGNDVQKAKVLNTGVLKPFEMLLSQNYSEVIQREVCWSFSNIVAGTLAQVNQILKNDSLLKALFRQFQQGDSKIFKEMSYFLSNLINYTDLKIIDQFLTQYDCFQKISTMLDTEDEAIRRIILEGILEFSKKKQKFNHIKSKLMQNFRYISN</sequence>
<protein>
    <recommendedName>
        <fullName evidence="5">Armadillo-type fold</fullName>
    </recommendedName>
</protein>
<dbReference type="InterPro" id="IPR000225">
    <property type="entry name" value="Armadillo"/>
</dbReference>
<keyword evidence="4" id="KW-1185">Reference proteome</keyword>
<dbReference type="Pfam" id="PF00514">
    <property type="entry name" value="Arm"/>
    <property type="match status" value="1"/>
</dbReference>
<accession>A0A8S1YME0</accession>
<gene>
    <name evidence="3" type="ORF">POCTA_138.1.T2000017</name>
</gene>
<name>A0A8S1YME0_PAROT</name>
<dbReference type="GO" id="GO:0015031">
    <property type="term" value="P:protein transport"/>
    <property type="evidence" value="ECO:0007669"/>
    <property type="project" value="UniProtKB-KW"/>
</dbReference>
<evidence type="ECO:0000313" key="3">
    <source>
        <dbReference type="EMBL" id="CAD8215040.1"/>
    </source>
</evidence>
<dbReference type="AlphaFoldDB" id="A0A8S1YME0"/>